<organism evidence="1">
    <name type="scientific">marine sediment metagenome</name>
    <dbReference type="NCBI Taxonomy" id="412755"/>
    <lineage>
        <taxon>unclassified sequences</taxon>
        <taxon>metagenomes</taxon>
        <taxon>ecological metagenomes</taxon>
    </lineage>
</organism>
<dbReference type="InterPro" id="IPR036388">
    <property type="entry name" value="WH-like_DNA-bd_sf"/>
</dbReference>
<proteinExistence type="predicted"/>
<comment type="caution">
    <text evidence="1">The sequence shown here is derived from an EMBL/GenBank/DDBJ whole genome shotgun (WGS) entry which is preliminary data.</text>
</comment>
<accession>A0A0F9FUG7</accession>
<dbReference type="EMBL" id="LAZR01022420">
    <property type="protein sequence ID" value="KKL81926.1"/>
    <property type="molecule type" value="Genomic_DNA"/>
</dbReference>
<reference evidence="1" key="1">
    <citation type="journal article" date="2015" name="Nature">
        <title>Complex archaea that bridge the gap between prokaryotes and eukaryotes.</title>
        <authorList>
            <person name="Spang A."/>
            <person name="Saw J.H."/>
            <person name="Jorgensen S.L."/>
            <person name="Zaremba-Niedzwiedzka K."/>
            <person name="Martijn J."/>
            <person name="Lind A.E."/>
            <person name="van Eijk R."/>
            <person name="Schleper C."/>
            <person name="Guy L."/>
            <person name="Ettema T.J."/>
        </authorList>
    </citation>
    <scope>NUCLEOTIDE SEQUENCE</scope>
</reference>
<protein>
    <recommendedName>
        <fullName evidence="2">ArnR1-like winged helix-turn-helix domain-containing protein</fullName>
    </recommendedName>
</protein>
<name>A0A0F9FUG7_9ZZZZ</name>
<evidence type="ECO:0000313" key="1">
    <source>
        <dbReference type="EMBL" id="KKL81926.1"/>
    </source>
</evidence>
<dbReference type="Gene3D" id="1.10.10.10">
    <property type="entry name" value="Winged helix-like DNA-binding domain superfamily/Winged helix DNA-binding domain"/>
    <property type="match status" value="1"/>
</dbReference>
<dbReference type="InterPro" id="IPR036390">
    <property type="entry name" value="WH_DNA-bd_sf"/>
</dbReference>
<dbReference type="AlphaFoldDB" id="A0A0F9FUG7"/>
<evidence type="ECO:0008006" key="2">
    <source>
        <dbReference type="Google" id="ProtNLM"/>
    </source>
</evidence>
<sequence>MTIFTNLIGLLKKKGFKDTITVLINQKGYKTDKHTFYNELNKFSYYNSFFRVKEDLIKKGLIEIEQNNRVKHIKLTEKGLVLYKKLKEIDDLISS</sequence>
<gene>
    <name evidence="1" type="ORF">LCGC14_1989900</name>
</gene>
<dbReference type="SUPFAM" id="SSF46785">
    <property type="entry name" value="Winged helix' DNA-binding domain"/>
    <property type="match status" value="1"/>
</dbReference>